<dbReference type="CDD" id="cd00093">
    <property type="entry name" value="HTH_XRE"/>
    <property type="match status" value="1"/>
</dbReference>
<dbReference type="AlphaFoldDB" id="A0A4S3K580"/>
<dbReference type="EMBL" id="SOBT01000008">
    <property type="protein sequence ID" value="TDU31604.1"/>
    <property type="molecule type" value="Genomic_DNA"/>
</dbReference>
<organism evidence="2 3">
    <name type="scientific">Panacagrimonas perspica</name>
    <dbReference type="NCBI Taxonomy" id="381431"/>
    <lineage>
        <taxon>Bacteria</taxon>
        <taxon>Pseudomonadati</taxon>
        <taxon>Pseudomonadota</taxon>
        <taxon>Gammaproteobacteria</taxon>
        <taxon>Nevskiales</taxon>
        <taxon>Nevskiaceae</taxon>
        <taxon>Panacagrimonas</taxon>
    </lineage>
</organism>
<dbReference type="SUPFAM" id="SSF47413">
    <property type="entry name" value="lambda repressor-like DNA-binding domains"/>
    <property type="match status" value="1"/>
</dbReference>
<comment type="caution">
    <text evidence="2">The sequence shown here is derived from an EMBL/GenBank/DDBJ whole genome shotgun (WGS) entry which is preliminary data.</text>
</comment>
<dbReference type="RefSeq" id="WP_133880175.1">
    <property type="nucleotide sequence ID" value="NZ_MWIN01000012.1"/>
</dbReference>
<dbReference type="PROSITE" id="PS50943">
    <property type="entry name" value="HTH_CROC1"/>
    <property type="match status" value="1"/>
</dbReference>
<accession>A0A4S3K580</accession>
<reference evidence="2 3" key="1">
    <citation type="submission" date="2019-03" db="EMBL/GenBank/DDBJ databases">
        <title>Genomic Encyclopedia of Type Strains, Phase IV (KMG-IV): sequencing the most valuable type-strain genomes for metagenomic binning, comparative biology and taxonomic classification.</title>
        <authorList>
            <person name="Goeker M."/>
        </authorList>
    </citation>
    <scope>NUCLEOTIDE SEQUENCE [LARGE SCALE GENOMIC DNA]</scope>
    <source>
        <strain evidence="2 3">DSM 26377</strain>
    </source>
</reference>
<dbReference type="InterPro" id="IPR001387">
    <property type="entry name" value="Cro/C1-type_HTH"/>
</dbReference>
<feature type="domain" description="HTH cro/C1-type" evidence="1">
    <location>
        <begin position="55"/>
        <end position="95"/>
    </location>
</feature>
<evidence type="ECO:0000313" key="2">
    <source>
        <dbReference type="EMBL" id="TDU31604.1"/>
    </source>
</evidence>
<dbReference type="GO" id="GO:0003677">
    <property type="term" value="F:DNA binding"/>
    <property type="evidence" value="ECO:0007669"/>
    <property type="project" value="InterPro"/>
</dbReference>
<sequence length="144" mass="16703">MIPLDAKRRAYTPSQLMELVLRAQLLEKRRQHLQRLANIRLDQAKGKTGSDWATARELHITPQRLSDVRKGRRRLTPESAVRLARLLDTQPFTALAHAMADNAKNRQSRHFWLMVGLGQWPFIPDSYNDWAHSSKKRKYSTGGY</sequence>
<keyword evidence="3" id="KW-1185">Reference proteome</keyword>
<evidence type="ECO:0000259" key="1">
    <source>
        <dbReference type="PROSITE" id="PS50943"/>
    </source>
</evidence>
<proteinExistence type="predicted"/>
<dbReference type="Proteomes" id="UP000295341">
    <property type="component" value="Unassembled WGS sequence"/>
</dbReference>
<dbReference type="Gene3D" id="1.10.260.40">
    <property type="entry name" value="lambda repressor-like DNA-binding domains"/>
    <property type="match status" value="1"/>
</dbReference>
<evidence type="ECO:0000313" key="3">
    <source>
        <dbReference type="Proteomes" id="UP000295341"/>
    </source>
</evidence>
<dbReference type="InterPro" id="IPR010982">
    <property type="entry name" value="Lambda_DNA-bd_dom_sf"/>
</dbReference>
<protein>
    <recommendedName>
        <fullName evidence="1">HTH cro/C1-type domain-containing protein</fullName>
    </recommendedName>
</protein>
<name>A0A4S3K580_9GAMM</name>
<gene>
    <name evidence="2" type="ORF">DFR24_0974</name>
</gene>
<dbReference type="Pfam" id="PF01381">
    <property type="entry name" value="HTH_3"/>
    <property type="match status" value="1"/>
</dbReference>